<dbReference type="Pfam" id="PF12802">
    <property type="entry name" value="MarR_2"/>
    <property type="match status" value="1"/>
</dbReference>
<dbReference type="SMART" id="SM00347">
    <property type="entry name" value="HTH_MARR"/>
    <property type="match status" value="1"/>
</dbReference>
<dbReference type="Proteomes" id="UP001199469">
    <property type="component" value="Unassembled WGS sequence"/>
</dbReference>
<dbReference type="InterPro" id="IPR000835">
    <property type="entry name" value="HTH_MarR-typ"/>
</dbReference>
<name>A0ABS8P2N8_9PSEU</name>
<feature type="domain" description="HTH marR-type" evidence="1">
    <location>
        <begin position="1"/>
        <end position="136"/>
    </location>
</feature>
<dbReference type="InterPro" id="IPR036390">
    <property type="entry name" value="WH_DNA-bd_sf"/>
</dbReference>
<sequence>MPAVIALRRAVRRRTRERMGVPALPAAQVELLRAVQDEPGIGVAGAARRLHLAENSVSTLVRTAIADGHLRRTPDPADRRAARLELTDAAHERLRRWRAMRAGVVDAALARLDPADHDALAAAVPALTRLLDAVEEIDPHDQEGGRP</sequence>
<accession>A0ABS8P2N8</accession>
<organism evidence="2 3">
    <name type="scientific">Actinomycetospora endophytica</name>
    <dbReference type="NCBI Taxonomy" id="2291215"/>
    <lineage>
        <taxon>Bacteria</taxon>
        <taxon>Bacillati</taxon>
        <taxon>Actinomycetota</taxon>
        <taxon>Actinomycetes</taxon>
        <taxon>Pseudonocardiales</taxon>
        <taxon>Pseudonocardiaceae</taxon>
        <taxon>Actinomycetospora</taxon>
    </lineage>
</organism>
<dbReference type="EMBL" id="JAJNDB010000001">
    <property type="protein sequence ID" value="MCD2192349.1"/>
    <property type="molecule type" value="Genomic_DNA"/>
</dbReference>
<keyword evidence="3" id="KW-1185">Reference proteome</keyword>
<dbReference type="InterPro" id="IPR052526">
    <property type="entry name" value="HTH-type_Bedaq_tolerance"/>
</dbReference>
<dbReference type="Gene3D" id="1.10.10.10">
    <property type="entry name" value="Winged helix-like DNA-binding domain superfamily/Winged helix DNA-binding domain"/>
    <property type="match status" value="1"/>
</dbReference>
<reference evidence="2 3" key="1">
    <citation type="submission" date="2021-11" db="EMBL/GenBank/DDBJ databases">
        <title>Draft genome sequence of Actinomycetospora sp. SF1 isolated from the rhizosphere soil.</title>
        <authorList>
            <person name="Duangmal K."/>
            <person name="Chantavorakit T."/>
        </authorList>
    </citation>
    <scope>NUCLEOTIDE SEQUENCE [LARGE SCALE GENOMIC DNA]</scope>
    <source>
        <strain evidence="2 3">TBRC 5722</strain>
    </source>
</reference>
<proteinExistence type="predicted"/>
<comment type="caution">
    <text evidence="2">The sequence shown here is derived from an EMBL/GenBank/DDBJ whole genome shotgun (WGS) entry which is preliminary data.</text>
</comment>
<evidence type="ECO:0000313" key="3">
    <source>
        <dbReference type="Proteomes" id="UP001199469"/>
    </source>
</evidence>
<dbReference type="PANTHER" id="PTHR39515:SF2">
    <property type="entry name" value="HTH-TYPE TRANSCRIPTIONAL REGULATOR RV0880"/>
    <property type="match status" value="1"/>
</dbReference>
<evidence type="ECO:0000313" key="2">
    <source>
        <dbReference type="EMBL" id="MCD2192349.1"/>
    </source>
</evidence>
<dbReference type="InterPro" id="IPR036388">
    <property type="entry name" value="WH-like_DNA-bd_sf"/>
</dbReference>
<evidence type="ECO:0000259" key="1">
    <source>
        <dbReference type="PROSITE" id="PS50995"/>
    </source>
</evidence>
<gene>
    <name evidence="2" type="ORF">LQ327_02920</name>
</gene>
<dbReference type="PROSITE" id="PS50995">
    <property type="entry name" value="HTH_MARR_2"/>
    <property type="match status" value="1"/>
</dbReference>
<protein>
    <submittedName>
        <fullName evidence="2">MarR family transcriptional regulator</fullName>
    </submittedName>
</protein>
<dbReference type="PANTHER" id="PTHR39515">
    <property type="entry name" value="CONSERVED PROTEIN"/>
    <property type="match status" value="1"/>
</dbReference>
<dbReference type="SUPFAM" id="SSF46785">
    <property type="entry name" value="Winged helix' DNA-binding domain"/>
    <property type="match status" value="1"/>
</dbReference>